<dbReference type="OrthoDB" id="1904308at2"/>
<dbReference type="Gene3D" id="1.10.1740.10">
    <property type="match status" value="1"/>
</dbReference>
<protein>
    <submittedName>
        <fullName evidence="8">RNA polymerase sigma factor</fullName>
    </submittedName>
</protein>
<evidence type="ECO:0000313" key="9">
    <source>
        <dbReference type="Proteomes" id="UP000095662"/>
    </source>
</evidence>
<dbReference type="InterPro" id="IPR007627">
    <property type="entry name" value="RNA_pol_sigma70_r2"/>
</dbReference>
<dbReference type="AlphaFoldDB" id="A0A174ZAP1"/>
<dbReference type="NCBIfam" id="TIGR02937">
    <property type="entry name" value="sigma70-ECF"/>
    <property type="match status" value="1"/>
</dbReference>
<proteinExistence type="inferred from homology"/>
<evidence type="ECO:0000259" key="7">
    <source>
        <dbReference type="Pfam" id="PF08281"/>
    </source>
</evidence>
<keyword evidence="5" id="KW-0804">Transcription</keyword>
<evidence type="ECO:0000259" key="6">
    <source>
        <dbReference type="Pfam" id="PF04542"/>
    </source>
</evidence>
<accession>A0A174ZAP1</accession>
<evidence type="ECO:0000313" key="8">
    <source>
        <dbReference type="EMBL" id="CUQ82119.1"/>
    </source>
</evidence>
<name>A0A174ZAP1_9FIRM</name>
<dbReference type="Proteomes" id="UP000095662">
    <property type="component" value="Unassembled WGS sequence"/>
</dbReference>
<dbReference type="InterPro" id="IPR014284">
    <property type="entry name" value="RNA_pol_sigma-70_dom"/>
</dbReference>
<dbReference type="Gene3D" id="1.10.10.10">
    <property type="entry name" value="Winged helix-like DNA-binding domain superfamily/Winged helix DNA-binding domain"/>
    <property type="match status" value="1"/>
</dbReference>
<organism evidence="8 9">
    <name type="scientific">[Eubacterium] siraeum</name>
    <dbReference type="NCBI Taxonomy" id="39492"/>
    <lineage>
        <taxon>Bacteria</taxon>
        <taxon>Bacillati</taxon>
        <taxon>Bacillota</taxon>
        <taxon>Clostridia</taxon>
        <taxon>Eubacteriales</taxon>
        <taxon>Oscillospiraceae</taxon>
        <taxon>Oscillospiraceae incertae sedis</taxon>
    </lineage>
</organism>
<evidence type="ECO:0000256" key="2">
    <source>
        <dbReference type="ARBA" id="ARBA00023015"/>
    </source>
</evidence>
<dbReference type="InterPro" id="IPR039425">
    <property type="entry name" value="RNA_pol_sigma-70-like"/>
</dbReference>
<dbReference type="InterPro" id="IPR036388">
    <property type="entry name" value="WH-like_DNA-bd_sf"/>
</dbReference>
<feature type="domain" description="RNA polymerase sigma factor 70 region 4 type 2" evidence="7">
    <location>
        <begin position="143"/>
        <end position="176"/>
    </location>
</feature>
<evidence type="ECO:0000256" key="5">
    <source>
        <dbReference type="ARBA" id="ARBA00023163"/>
    </source>
</evidence>
<dbReference type="SUPFAM" id="SSF88659">
    <property type="entry name" value="Sigma3 and sigma4 domains of RNA polymerase sigma factors"/>
    <property type="match status" value="1"/>
</dbReference>
<dbReference type="PANTHER" id="PTHR43133:SF8">
    <property type="entry name" value="RNA POLYMERASE SIGMA FACTOR HI_1459-RELATED"/>
    <property type="match status" value="1"/>
</dbReference>
<keyword evidence="3" id="KW-0731">Sigma factor</keyword>
<gene>
    <name evidence="8" type="ORF">ERS852540_00418</name>
</gene>
<comment type="similarity">
    <text evidence="1">Belongs to the sigma-70 factor family. ECF subfamily.</text>
</comment>
<sequence length="186" mass="21864">MGAEIHGGHENNEEYFNRVYNETCRSVSRFVVSKCGNREDAEDIIQNVYTRFFKRISEKGHEDIESPEAFLINIAKFECRTYFSGRKKDDKVSSFSDYTEEEMVAIEREMSKPQQRLEDVISNKIVAKQIFDDIMKTDELTGQIFYLHFACDMKLEDVAKALDVKLSTVKNKLYRTIERQKKKFKL</sequence>
<dbReference type="InterPro" id="IPR013324">
    <property type="entry name" value="RNA_pol_sigma_r3/r4-like"/>
</dbReference>
<evidence type="ECO:0000256" key="4">
    <source>
        <dbReference type="ARBA" id="ARBA00023125"/>
    </source>
</evidence>
<dbReference type="InterPro" id="IPR013325">
    <property type="entry name" value="RNA_pol_sigma_r2"/>
</dbReference>
<dbReference type="EMBL" id="CZBY01000002">
    <property type="protein sequence ID" value="CUQ82119.1"/>
    <property type="molecule type" value="Genomic_DNA"/>
</dbReference>
<dbReference type="GO" id="GO:0016987">
    <property type="term" value="F:sigma factor activity"/>
    <property type="evidence" value="ECO:0007669"/>
    <property type="project" value="UniProtKB-KW"/>
</dbReference>
<evidence type="ECO:0000256" key="1">
    <source>
        <dbReference type="ARBA" id="ARBA00010641"/>
    </source>
</evidence>
<feature type="domain" description="RNA polymerase sigma-70 region 2" evidence="6">
    <location>
        <begin position="25"/>
        <end position="87"/>
    </location>
</feature>
<dbReference type="InterPro" id="IPR013249">
    <property type="entry name" value="RNA_pol_sigma70_r4_t2"/>
</dbReference>
<keyword evidence="2" id="KW-0805">Transcription regulation</keyword>
<reference evidence="8 9" key="1">
    <citation type="submission" date="2015-09" db="EMBL/GenBank/DDBJ databases">
        <authorList>
            <consortium name="Pathogen Informatics"/>
        </authorList>
    </citation>
    <scope>NUCLEOTIDE SEQUENCE [LARGE SCALE GENOMIC DNA]</scope>
    <source>
        <strain evidence="8 9">2789STDY5834928</strain>
    </source>
</reference>
<dbReference type="GO" id="GO:0006352">
    <property type="term" value="P:DNA-templated transcription initiation"/>
    <property type="evidence" value="ECO:0007669"/>
    <property type="project" value="InterPro"/>
</dbReference>
<dbReference type="GO" id="GO:0003677">
    <property type="term" value="F:DNA binding"/>
    <property type="evidence" value="ECO:0007669"/>
    <property type="project" value="UniProtKB-KW"/>
</dbReference>
<dbReference type="SUPFAM" id="SSF88946">
    <property type="entry name" value="Sigma2 domain of RNA polymerase sigma factors"/>
    <property type="match status" value="1"/>
</dbReference>
<dbReference type="PANTHER" id="PTHR43133">
    <property type="entry name" value="RNA POLYMERASE ECF-TYPE SIGMA FACTO"/>
    <property type="match status" value="1"/>
</dbReference>
<dbReference type="Pfam" id="PF04542">
    <property type="entry name" value="Sigma70_r2"/>
    <property type="match status" value="1"/>
</dbReference>
<keyword evidence="4" id="KW-0238">DNA-binding</keyword>
<dbReference type="STRING" id="39492.ERS852540_00418"/>
<evidence type="ECO:0000256" key="3">
    <source>
        <dbReference type="ARBA" id="ARBA00023082"/>
    </source>
</evidence>
<dbReference type="Pfam" id="PF08281">
    <property type="entry name" value="Sigma70_r4_2"/>
    <property type="match status" value="1"/>
</dbReference>